<dbReference type="InterPro" id="IPR050949">
    <property type="entry name" value="GPCR_Fz/Smo-like"/>
</dbReference>
<evidence type="ECO:0000313" key="5">
    <source>
        <dbReference type="EMBL" id="TPX74423.1"/>
    </source>
</evidence>
<feature type="compositionally biased region" description="Polar residues" evidence="2">
    <location>
        <begin position="865"/>
        <end position="882"/>
    </location>
</feature>
<protein>
    <recommendedName>
        <fullName evidence="4">FZ domain-containing protein</fullName>
    </recommendedName>
</protein>
<gene>
    <name evidence="5" type="ORF">CcCBS67573_g04308</name>
</gene>
<dbReference type="SUPFAM" id="SSF63501">
    <property type="entry name" value="Frizzled cysteine-rich domain"/>
    <property type="match status" value="1"/>
</dbReference>
<dbReference type="Proteomes" id="UP000320333">
    <property type="component" value="Unassembled WGS sequence"/>
</dbReference>
<keyword evidence="1" id="KW-1015">Disulfide bond</keyword>
<feature type="transmembrane region" description="Helical" evidence="3">
    <location>
        <begin position="374"/>
        <end position="398"/>
    </location>
</feature>
<keyword evidence="3" id="KW-0472">Membrane</keyword>
<dbReference type="Gene3D" id="1.20.1070.10">
    <property type="entry name" value="Rhodopsin 7-helix transmembrane proteins"/>
    <property type="match status" value="1"/>
</dbReference>
<dbReference type="Gene3D" id="1.10.2000.10">
    <property type="entry name" value="Frizzled cysteine-rich domain"/>
    <property type="match status" value="1"/>
</dbReference>
<proteinExistence type="predicted"/>
<dbReference type="PANTHER" id="PTHR31787">
    <property type="entry name" value="G-PROTEIN-COUPLED RECEPTOR GPCR FAMILY PROTEIN"/>
    <property type="match status" value="1"/>
</dbReference>
<dbReference type="InterPro" id="IPR036790">
    <property type="entry name" value="Frizzled_dom_sf"/>
</dbReference>
<evidence type="ECO:0000256" key="1">
    <source>
        <dbReference type="ARBA" id="ARBA00023157"/>
    </source>
</evidence>
<feature type="transmembrane region" description="Helical" evidence="3">
    <location>
        <begin position="334"/>
        <end position="354"/>
    </location>
</feature>
<accession>A0A507FDU7</accession>
<keyword evidence="3" id="KW-1133">Transmembrane helix</keyword>
<comment type="caution">
    <text evidence="5">The sequence shown here is derived from an EMBL/GenBank/DDBJ whole genome shotgun (WGS) entry which is preliminary data.</text>
</comment>
<dbReference type="PANTHER" id="PTHR31787:SF3">
    <property type="entry name" value="FRIZZLED AND SMOOTHENED-LIKE PROTEIN H"/>
    <property type="match status" value="1"/>
</dbReference>
<dbReference type="OrthoDB" id="26203at2759"/>
<evidence type="ECO:0000259" key="4">
    <source>
        <dbReference type="PROSITE" id="PS50038"/>
    </source>
</evidence>
<keyword evidence="3" id="KW-0812">Transmembrane</keyword>
<reference evidence="5 6" key="1">
    <citation type="journal article" date="2019" name="Sci. Rep.">
        <title>Comparative genomics of chytrid fungi reveal insights into the obligate biotrophic and pathogenic lifestyle of Synchytrium endobioticum.</title>
        <authorList>
            <person name="van de Vossenberg B.T.L.H."/>
            <person name="Warris S."/>
            <person name="Nguyen H.D.T."/>
            <person name="van Gent-Pelzer M.P.E."/>
            <person name="Joly D.L."/>
            <person name="van de Geest H.C."/>
            <person name="Bonants P.J.M."/>
            <person name="Smith D.S."/>
            <person name="Levesque C.A."/>
            <person name="van der Lee T.A.J."/>
        </authorList>
    </citation>
    <scope>NUCLEOTIDE SEQUENCE [LARGE SCALE GENOMIC DNA]</scope>
    <source>
        <strain evidence="5 6">CBS 675.73</strain>
    </source>
</reference>
<feature type="region of interest" description="Disordered" evidence="2">
    <location>
        <begin position="865"/>
        <end position="885"/>
    </location>
</feature>
<evidence type="ECO:0000256" key="2">
    <source>
        <dbReference type="SAM" id="MobiDB-lite"/>
    </source>
</evidence>
<dbReference type="PROSITE" id="PS50038">
    <property type="entry name" value="FZ"/>
    <property type="match status" value="1"/>
</dbReference>
<feature type="transmembrane region" description="Helical" evidence="3">
    <location>
        <begin position="219"/>
        <end position="239"/>
    </location>
</feature>
<organism evidence="5 6">
    <name type="scientific">Chytriomyces confervae</name>
    <dbReference type="NCBI Taxonomy" id="246404"/>
    <lineage>
        <taxon>Eukaryota</taxon>
        <taxon>Fungi</taxon>
        <taxon>Fungi incertae sedis</taxon>
        <taxon>Chytridiomycota</taxon>
        <taxon>Chytridiomycota incertae sedis</taxon>
        <taxon>Chytridiomycetes</taxon>
        <taxon>Chytridiales</taxon>
        <taxon>Chytriomycetaceae</taxon>
        <taxon>Chytriomyces</taxon>
    </lineage>
</organism>
<evidence type="ECO:0000313" key="6">
    <source>
        <dbReference type="Proteomes" id="UP000320333"/>
    </source>
</evidence>
<evidence type="ECO:0000256" key="3">
    <source>
        <dbReference type="SAM" id="Phobius"/>
    </source>
</evidence>
<name>A0A507FDU7_9FUNG</name>
<feature type="domain" description="FZ" evidence="4">
    <location>
        <begin position="17"/>
        <end position="147"/>
    </location>
</feature>
<feature type="transmembrane region" description="Helical" evidence="3">
    <location>
        <begin position="298"/>
        <end position="322"/>
    </location>
</feature>
<sequence>MNSNIHASSRLGARATAAADTCAAYTGGYCSSYVTYPFMLAGDATQAKNEALLKAGGVELLLTLNASTPSYRPCINAFLEWTCYSFYPSCHEGKLDQVTCKSVCDEAVAQCTSLFAVFGQSASLPDCTKPIKTWNVSYSSAETCLGRASSLPKTEEKRPAPLPLKCPSFLIKSPLYNDSDPARVLPHLLGQTCSGPCCVPCPLIHQFYDKETNDAVDTATMVVSVLSAFLSGFMVLSFITFSKRRVYPQSLLFLFTLSAFGMHAAQLAALGNPTRVTCIDPITEARQKNSSACAFEGFLLIACVYGLTVWITIYMLNFHLTIVWRNDFMHRHAIVANVIGAVLCLIPPILFAASNGIASMGTTCMFDSDHAVSLFFIPVGVVGIPATLLTLFTVLYLWRLLQSMPDIKHVSRRKEPGLANSSARLPMVSVASSGGYVASTVPGSVARDLDNNAQGDVNGENSLASGASVFRKSNLALHLAVTRDAEKALHAAKEHREKMRDVFRKSWRSIAICVSFIVIFGTFWGFYFRFTLVMSGVTTSTEWVQAWFGCVMQGKSRNECALVASPYVPSMTGIAAAQILSASIGTVITLIFGEGMVEEWRDLVKDFHIQMTTFVRDFQIQMTTFVPANHLQYVTYPLYLPPGATISKNEGLLKAGGIDLLLSFNASYTVVSAVCFSLLGVDVLFPCIRAVNKSVGDDAVTKCAAMFGLFGKSSALPDCSKPIQNLNVAYSSEKTCLGYKSALPKVEVESPPPSPVKCPSFLIENPAYNDSDPGQSAAICAWPDMHRSLLRPVPVDPPVLRMDFVFCDPPAGAPQVTRDEAIQRLAAFYQINNADAALNEELPEPPVQLLHPSLQATQQRKLPFDSSQITPSTPGGSSTALASNALKPGPGNFQSALLKRDKACWNTEALDAVHFIAQKNGGPMTPIIEDILVKRAGLDSIYRVQNGVLLCASCHRGFDQLRRYIDVVDGRLVAKVVNLTSNPRNQEYVDEVGMIEDDRNGKSRRNAAFAGRTCFDANNEMPVYFEDDDMAGAADDAEDDFMDGPGSVDSVLAQFDIHGSCVSFVRTTAGFEDVAMKRLFCTYHLYSFFSDSYVKKLTLEAHERATVMVDRSSAD</sequence>
<feature type="transmembrane region" description="Helical" evidence="3">
    <location>
        <begin position="506"/>
        <end position="527"/>
    </location>
</feature>
<dbReference type="EMBL" id="QEAP01000126">
    <property type="protein sequence ID" value="TPX74423.1"/>
    <property type="molecule type" value="Genomic_DNA"/>
</dbReference>
<feature type="transmembrane region" description="Helical" evidence="3">
    <location>
        <begin position="251"/>
        <end position="271"/>
    </location>
</feature>
<dbReference type="AlphaFoldDB" id="A0A507FDU7"/>
<dbReference type="InterPro" id="IPR020067">
    <property type="entry name" value="Frizzled_dom"/>
</dbReference>
<dbReference type="STRING" id="246404.A0A507FDU7"/>
<keyword evidence="6" id="KW-1185">Reference proteome</keyword>